<dbReference type="EMBL" id="JAACXV010000318">
    <property type="protein sequence ID" value="KAF7280169.1"/>
    <property type="molecule type" value="Genomic_DNA"/>
</dbReference>
<keyword evidence="3" id="KW-1185">Reference proteome</keyword>
<evidence type="ECO:0000313" key="3">
    <source>
        <dbReference type="Proteomes" id="UP000625711"/>
    </source>
</evidence>
<comment type="caution">
    <text evidence="2">The sequence shown here is derived from an EMBL/GenBank/DDBJ whole genome shotgun (WGS) entry which is preliminary data.</text>
</comment>
<proteinExistence type="predicted"/>
<reference evidence="2" key="1">
    <citation type="submission" date="2020-08" db="EMBL/GenBank/DDBJ databases">
        <title>Genome sequencing and assembly of the red palm weevil Rhynchophorus ferrugineus.</title>
        <authorList>
            <person name="Dias G.B."/>
            <person name="Bergman C.M."/>
            <person name="Manee M."/>
        </authorList>
    </citation>
    <scope>NUCLEOTIDE SEQUENCE</scope>
    <source>
        <strain evidence="2">AA-2017</strain>
        <tissue evidence="2">Whole larva</tissue>
    </source>
</reference>
<gene>
    <name evidence="2" type="ORF">GWI33_006345</name>
</gene>
<organism evidence="2 3">
    <name type="scientific">Rhynchophorus ferrugineus</name>
    <name type="common">Red palm weevil</name>
    <name type="synonym">Curculio ferrugineus</name>
    <dbReference type="NCBI Taxonomy" id="354439"/>
    <lineage>
        <taxon>Eukaryota</taxon>
        <taxon>Metazoa</taxon>
        <taxon>Ecdysozoa</taxon>
        <taxon>Arthropoda</taxon>
        <taxon>Hexapoda</taxon>
        <taxon>Insecta</taxon>
        <taxon>Pterygota</taxon>
        <taxon>Neoptera</taxon>
        <taxon>Endopterygota</taxon>
        <taxon>Coleoptera</taxon>
        <taxon>Polyphaga</taxon>
        <taxon>Cucujiformia</taxon>
        <taxon>Curculionidae</taxon>
        <taxon>Dryophthorinae</taxon>
        <taxon>Rhynchophorus</taxon>
    </lineage>
</organism>
<dbReference type="AlphaFoldDB" id="A0A834MJ17"/>
<feature type="region of interest" description="Disordered" evidence="1">
    <location>
        <begin position="50"/>
        <end position="78"/>
    </location>
</feature>
<evidence type="ECO:0000256" key="1">
    <source>
        <dbReference type="SAM" id="MobiDB-lite"/>
    </source>
</evidence>
<accession>A0A834MJ17</accession>
<protein>
    <submittedName>
        <fullName evidence="2">Uncharacterized protein</fullName>
    </submittedName>
</protein>
<dbReference type="Proteomes" id="UP000625711">
    <property type="component" value="Unassembled WGS sequence"/>
</dbReference>
<sequence length="78" mass="8459">MGSVAFSVDVVFAGNARSSDVTGHRGLMKTFQFGVVVCGLQSLTCICRVSPSSSDPRVPPDADRRHRGRHERELDPVC</sequence>
<evidence type="ECO:0000313" key="2">
    <source>
        <dbReference type="EMBL" id="KAF7280169.1"/>
    </source>
</evidence>
<feature type="compositionally biased region" description="Basic and acidic residues" evidence="1">
    <location>
        <begin position="58"/>
        <end position="78"/>
    </location>
</feature>
<name>A0A834MJ17_RHYFE</name>